<dbReference type="Proteomes" id="UP001201980">
    <property type="component" value="Unassembled WGS sequence"/>
</dbReference>
<dbReference type="EMBL" id="JAKWBI020000011">
    <property type="protein sequence ID" value="KAJ2906643.1"/>
    <property type="molecule type" value="Genomic_DNA"/>
</dbReference>
<reference evidence="2" key="1">
    <citation type="submission" date="2022-07" db="EMBL/GenBank/DDBJ databases">
        <title>Draft genome sequence of Zalerion maritima ATCC 34329, a (micro)plastics degrading marine fungus.</title>
        <authorList>
            <person name="Paco A."/>
            <person name="Goncalves M.F.M."/>
            <person name="Rocha-Santos T.A.P."/>
            <person name="Alves A."/>
        </authorList>
    </citation>
    <scope>NUCLEOTIDE SEQUENCE</scope>
    <source>
        <strain evidence="2">ATCC 34329</strain>
    </source>
</reference>
<feature type="compositionally biased region" description="Polar residues" evidence="1">
    <location>
        <begin position="418"/>
        <end position="427"/>
    </location>
</feature>
<dbReference type="AlphaFoldDB" id="A0AAD5RZE1"/>
<feature type="compositionally biased region" description="Polar residues" evidence="1">
    <location>
        <begin position="354"/>
        <end position="373"/>
    </location>
</feature>
<comment type="caution">
    <text evidence="2">The sequence shown here is derived from an EMBL/GenBank/DDBJ whole genome shotgun (WGS) entry which is preliminary data.</text>
</comment>
<keyword evidence="3" id="KW-1185">Reference proteome</keyword>
<evidence type="ECO:0000313" key="3">
    <source>
        <dbReference type="Proteomes" id="UP001201980"/>
    </source>
</evidence>
<feature type="compositionally biased region" description="Low complexity" evidence="1">
    <location>
        <begin position="312"/>
        <end position="329"/>
    </location>
</feature>
<organism evidence="2 3">
    <name type="scientific">Zalerion maritima</name>
    <dbReference type="NCBI Taxonomy" id="339359"/>
    <lineage>
        <taxon>Eukaryota</taxon>
        <taxon>Fungi</taxon>
        <taxon>Dikarya</taxon>
        <taxon>Ascomycota</taxon>
        <taxon>Pezizomycotina</taxon>
        <taxon>Sordariomycetes</taxon>
        <taxon>Lulworthiomycetidae</taxon>
        <taxon>Lulworthiales</taxon>
        <taxon>Lulworthiaceae</taxon>
        <taxon>Zalerion</taxon>
    </lineage>
</organism>
<name>A0AAD5RZE1_9PEZI</name>
<evidence type="ECO:0000313" key="2">
    <source>
        <dbReference type="EMBL" id="KAJ2906643.1"/>
    </source>
</evidence>
<feature type="region of interest" description="Disordered" evidence="1">
    <location>
        <begin position="236"/>
        <end position="442"/>
    </location>
</feature>
<feature type="compositionally biased region" description="Polar residues" evidence="1">
    <location>
        <begin position="388"/>
        <end position="401"/>
    </location>
</feature>
<protein>
    <submittedName>
        <fullName evidence="2">Uncharacterized protein</fullName>
    </submittedName>
</protein>
<accession>A0AAD5RZE1</accession>
<sequence>MSLPTVDWPSVPALPHERPLAAQTRHAILLTLEYLNEGNTRATIRATQIKADRWATHYFGTRYYDRHLAKDPPFFNVHPDIFNLNLPSQARLRAYVPVPRLVSPHKRESAESLRIKQRCVSPEPEYRNPDELEKFPEYTEATMVSGDKLDEIVDIRPRRRPEGSGPPPLTPQDLRPSALLTELPEFIARLAKSNLELETEAAEARTMGRRPANMLELDDEEAGDEEHIDLDIFPGVLEENKSSQPEIKVKNPSSRDESDAENSSVGVVSLNPAVKRKRAIIEVPHQNKPATDESEESEMDQRSPKHQRTDSSARPTSAASTSSSEPESSLGAEDSDGDREEITRRPVVERPKSNESNQSRDSNLSRHASSQGTRIRLVNPKTPKYDKTSSNTTLDIQSSSPFYLAPTRRTLRLPGTGSIPTRSNADSSKLRLIQEVKEGEEE</sequence>
<feature type="compositionally biased region" description="Basic and acidic residues" evidence="1">
    <location>
        <begin position="247"/>
        <end position="257"/>
    </location>
</feature>
<feature type="compositionally biased region" description="Basic and acidic residues" evidence="1">
    <location>
        <begin position="340"/>
        <end position="353"/>
    </location>
</feature>
<feature type="compositionally biased region" description="Basic and acidic residues" evidence="1">
    <location>
        <begin position="428"/>
        <end position="442"/>
    </location>
</feature>
<gene>
    <name evidence="2" type="ORF">MKZ38_000898</name>
</gene>
<feature type="compositionally biased region" description="Basic and acidic residues" evidence="1">
    <location>
        <begin position="299"/>
        <end position="311"/>
    </location>
</feature>
<evidence type="ECO:0000256" key="1">
    <source>
        <dbReference type="SAM" id="MobiDB-lite"/>
    </source>
</evidence>
<proteinExistence type="predicted"/>